<feature type="domain" description="Ubiquitin-like" evidence="9">
    <location>
        <begin position="51"/>
        <end position="118"/>
    </location>
</feature>
<dbReference type="InterPro" id="IPR000626">
    <property type="entry name" value="Ubiquitin-like_dom"/>
</dbReference>
<dbReference type="Pfam" id="PF00627">
    <property type="entry name" value="UBA"/>
    <property type="match status" value="2"/>
</dbReference>
<dbReference type="GO" id="GO:0043130">
    <property type="term" value="F:ubiquitin binding"/>
    <property type="evidence" value="ECO:0007669"/>
    <property type="project" value="UniProtKB-UniRule"/>
</dbReference>
<evidence type="ECO:0000313" key="10">
    <source>
        <dbReference type="EMBL" id="KZN87474.1"/>
    </source>
</evidence>
<feature type="chain" id="PRO_5007892332" description="UV excision repair protein RAD23" evidence="7">
    <location>
        <begin position="19"/>
        <end position="430"/>
    </location>
</feature>
<organism evidence="10">
    <name type="scientific">Penicillium chrysogenum</name>
    <name type="common">Penicillium notatum</name>
    <dbReference type="NCBI Taxonomy" id="5076"/>
    <lineage>
        <taxon>Eukaryota</taxon>
        <taxon>Fungi</taxon>
        <taxon>Dikarya</taxon>
        <taxon>Ascomycota</taxon>
        <taxon>Pezizomycotina</taxon>
        <taxon>Eurotiomycetes</taxon>
        <taxon>Eurotiomycetidae</taxon>
        <taxon>Eurotiales</taxon>
        <taxon>Aspergillaceae</taxon>
        <taxon>Penicillium</taxon>
        <taxon>Penicillium chrysogenum species complex</taxon>
    </lineage>
</organism>
<gene>
    <name evidence="10" type="ORF">EN45_060350</name>
</gene>
<dbReference type="GO" id="GO:0005829">
    <property type="term" value="C:cytosol"/>
    <property type="evidence" value="ECO:0007669"/>
    <property type="project" value="TreeGrafter"/>
</dbReference>
<feature type="compositionally biased region" description="Low complexity" evidence="6">
    <location>
        <begin position="167"/>
        <end position="191"/>
    </location>
</feature>
<dbReference type="CDD" id="cd01805">
    <property type="entry name" value="Ubl_Rad23"/>
    <property type="match status" value="1"/>
</dbReference>
<evidence type="ECO:0000259" key="8">
    <source>
        <dbReference type="PROSITE" id="PS50030"/>
    </source>
</evidence>
<feature type="region of interest" description="Disordered" evidence="6">
    <location>
        <begin position="243"/>
        <end position="274"/>
    </location>
</feature>
<dbReference type="SMART" id="SM00165">
    <property type="entry name" value="UBA"/>
    <property type="match status" value="2"/>
</dbReference>
<feature type="compositionally biased region" description="Low complexity" evidence="6">
    <location>
        <begin position="137"/>
        <end position="150"/>
    </location>
</feature>
<dbReference type="CDD" id="cd14281">
    <property type="entry name" value="UBA2_Rad23_like"/>
    <property type="match status" value="1"/>
</dbReference>
<dbReference type="SUPFAM" id="SSF101238">
    <property type="entry name" value="XPC-binding domain"/>
    <property type="match status" value="1"/>
</dbReference>
<reference evidence="10" key="1">
    <citation type="journal article" date="2014" name="Genome Announc.">
        <title>Complete sequencing and chromosome-scale genome assembly of the industrial progenitor strain P2niaD18 from the penicillin producer Penicillium chrysogenum.</title>
        <authorList>
            <person name="Specht T."/>
            <person name="Dahlmann T.A."/>
            <person name="Zadra I."/>
            <person name="Kurnsteiner H."/>
            <person name="Kuck U."/>
        </authorList>
    </citation>
    <scope>NUCLEOTIDE SEQUENCE [LARGE SCALE GENOMIC DNA]</scope>
    <source>
        <strain evidence="10">P2niaD18</strain>
    </source>
</reference>
<evidence type="ECO:0000259" key="9">
    <source>
        <dbReference type="PROSITE" id="PS50053"/>
    </source>
</evidence>
<evidence type="ECO:0000256" key="6">
    <source>
        <dbReference type="SAM" id="MobiDB-lite"/>
    </source>
</evidence>
<name>A0A167SRE2_PENCH</name>
<dbReference type="InterPro" id="IPR036353">
    <property type="entry name" value="XPC-bd_sf"/>
</dbReference>
<dbReference type="SUPFAM" id="SSF46934">
    <property type="entry name" value="UBA-like"/>
    <property type="match status" value="2"/>
</dbReference>
<dbReference type="GO" id="GO:0003684">
    <property type="term" value="F:damaged DNA binding"/>
    <property type="evidence" value="ECO:0007669"/>
    <property type="project" value="UniProtKB-UniRule"/>
</dbReference>
<dbReference type="GO" id="GO:0070628">
    <property type="term" value="F:proteasome binding"/>
    <property type="evidence" value="ECO:0007669"/>
    <property type="project" value="TreeGrafter"/>
</dbReference>
<keyword evidence="7" id="KW-0732">Signal</keyword>
<dbReference type="FunFam" id="1.10.8.10:FF:000002">
    <property type="entry name" value="UV excision repair protein RAD23 homolog"/>
    <property type="match status" value="1"/>
</dbReference>
<dbReference type="GO" id="GO:0005654">
    <property type="term" value="C:nucleoplasm"/>
    <property type="evidence" value="ECO:0007669"/>
    <property type="project" value="TreeGrafter"/>
</dbReference>
<dbReference type="PROSITE" id="PS50030">
    <property type="entry name" value="UBA"/>
    <property type="match status" value="2"/>
</dbReference>
<dbReference type="EMBL" id="CM002799">
    <property type="protein sequence ID" value="KZN87474.1"/>
    <property type="molecule type" value="Genomic_DNA"/>
</dbReference>
<dbReference type="PANTHER" id="PTHR10621:SF0">
    <property type="entry name" value="UV EXCISION REPAIR PROTEIN RAD23"/>
    <property type="match status" value="1"/>
</dbReference>
<feature type="signal peptide" evidence="7">
    <location>
        <begin position="1"/>
        <end position="18"/>
    </location>
</feature>
<dbReference type="Gene3D" id="3.10.20.90">
    <property type="entry name" value="Phosphatidylinositol 3-kinase Catalytic Subunit, Chain A, domain 1"/>
    <property type="match status" value="1"/>
</dbReference>
<dbReference type="AlphaFoldDB" id="A0A167SRE2"/>
<dbReference type="FunFam" id="3.10.20.90:FF:000175">
    <property type="entry name" value="UV excision repair protein Rad23"/>
    <property type="match status" value="1"/>
</dbReference>
<dbReference type="InterPro" id="IPR004806">
    <property type="entry name" value="Rad23"/>
</dbReference>
<dbReference type="InterPro" id="IPR006636">
    <property type="entry name" value="STI1_HS-bd"/>
</dbReference>
<dbReference type="GO" id="GO:0031593">
    <property type="term" value="F:polyubiquitin modification-dependent protein binding"/>
    <property type="evidence" value="ECO:0007669"/>
    <property type="project" value="UniProtKB-UniRule"/>
</dbReference>
<dbReference type="NCBIfam" id="TIGR00601">
    <property type="entry name" value="rad23"/>
    <property type="match status" value="1"/>
</dbReference>
<keyword evidence="5" id="KW-0963">Cytoplasm</keyword>
<dbReference type="Gene3D" id="1.10.10.540">
    <property type="entry name" value="XPC-binding domain"/>
    <property type="match status" value="1"/>
</dbReference>
<protein>
    <recommendedName>
        <fullName evidence="5">UV excision repair protein RAD23</fullName>
    </recommendedName>
</protein>
<dbReference type="PROSITE" id="PS50053">
    <property type="entry name" value="UBIQUITIN_2"/>
    <property type="match status" value="1"/>
</dbReference>
<dbReference type="PANTHER" id="PTHR10621">
    <property type="entry name" value="UV EXCISION REPAIR PROTEIN RAD23"/>
    <property type="match status" value="1"/>
</dbReference>
<keyword evidence="2 5" id="KW-0227">DNA damage</keyword>
<comment type="similarity">
    <text evidence="5">Belongs to the RAD23 family.</text>
</comment>
<dbReference type="InterPro" id="IPR015360">
    <property type="entry name" value="XPC-bd"/>
</dbReference>
<dbReference type="InterPro" id="IPR015940">
    <property type="entry name" value="UBA"/>
</dbReference>
<evidence type="ECO:0000256" key="4">
    <source>
        <dbReference type="ARBA" id="ARBA00023242"/>
    </source>
</evidence>
<dbReference type="Pfam" id="PF09280">
    <property type="entry name" value="XPC-binding"/>
    <property type="match status" value="1"/>
</dbReference>
<evidence type="ECO:0000256" key="7">
    <source>
        <dbReference type="SAM" id="SignalP"/>
    </source>
</evidence>
<dbReference type="Proteomes" id="UP000076449">
    <property type="component" value="Chromosome II"/>
</dbReference>
<dbReference type="Gene3D" id="1.10.8.10">
    <property type="entry name" value="DNA helicase RuvA subunit, C-terminal domain"/>
    <property type="match status" value="2"/>
</dbReference>
<dbReference type="FunFam" id="1.10.8.10:FF:000003">
    <property type="entry name" value="UV excision repair protein RAD23 homolog"/>
    <property type="match status" value="1"/>
</dbReference>
<dbReference type="InterPro" id="IPR009060">
    <property type="entry name" value="UBA-like_sf"/>
</dbReference>
<evidence type="ECO:0000256" key="3">
    <source>
        <dbReference type="ARBA" id="ARBA00023204"/>
    </source>
</evidence>
<feature type="compositionally biased region" description="Pro residues" evidence="6">
    <location>
        <begin position="151"/>
        <end position="166"/>
    </location>
</feature>
<dbReference type="GO" id="GO:0006289">
    <property type="term" value="P:nucleotide-excision repair"/>
    <property type="evidence" value="ECO:0007669"/>
    <property type="project" value="UniProtKB-UniRule"/>
</dbReference>
<dbReference type="InterPro" id="IPR029071">
    <property type="entry name" value="Ubiquitin-like_domsf"/>
</dbReference>
<sequence length="430" mass="45665">MLPSYFLFLLFDFSSTSSLRGSFAITISPISIRHLFSLPFFSLVLPQSGKMKLTFKDLKQEKFVIDVEPSETVREVKVKIAQEKGEYEAERMKVIYSGKILQDDKTVESYNIQEKDFLVCLPSKQPKAAASTASSQVPSTPAARAPVSTPAAPPAPHAAAAPPPSVAPATPSPAGAAPAPSSGPAFGDPSALTMGPAAEGAVVQMEAMGFARTDIDRAMRAAFYNPDRAIEYLLTGIPDNIQEQQQQQQQASETAPTGAAPAAPAAPSGGDEPHLNLFEAAAQAGGEGGRPRGAAGAGAGAAGGEALGSLEFLRSNPHFQQLRQLVQQQPHMLEPILQQVAAGNPQIASIIGQNSDQFLQLLGEELEDEEGALPPGAQAISVTEEERDAIERLCRLGFPRDSVIQAYFACDKNEELAANFLFDQPDEDEQ</sequence>
<comment type="subcellular location">
    <subcellularLocation>
        <location evidence="5">Nucleus</location>
    </subcellularLocation>
    <subcellularLocation>
        <location evidence="5">Cytoplasm</location>
    </subcellularLocation>
</comment>
<feature type="compositionally biased region" description="Low complexity" evidence="6">
    <location>
        <begin position="243"/>
        <end position="270"/>
    </location>
</feature>
<feature type="domain" description="UBA" evidence="8">
    <location>
        <begin position="383"/>
        <end position="424"/>
    </location>
</feature>
<feature type="domain" description="UBA" evidence="8">
    <location>
        <begin position="196"/>
        <end position="236"/>
    </location>
</feature>
<dbReference type="PRINTS" id="PR01839">
    <property type="entry name" value="RAD23PROTEIN"/>
</dbReference>
<dbReference type="SMART" id="SM00213">
    <property type="entry name" value="UBQ"/>
    <property type="match status" value="1"/>
</dbReference>
<comment type="function">
    <text evidence="5">Multiubiquitin chain receptor involved in modulation of proteasomal degradation. Involved in nucleotide excision repair.</text>
</comment>
<proteinExistence type="inferred from homology"/>
<evidence type="ECO:0000256" key="1">
    <source>
        <dbReference type="ARBA" id="ARBA00022737"/>
    </source>
</evidence>
<dbReference type="SMART" id="SM00727">
    <property type="entry name" value="STI1"/>
    <property type="match status" value="1"/>
</dbReference>
<dbReference type="SUPFAM" id="SSF54236">
    <property type="entry name" value="Ubiquitin-like"/>
    <property type="match status" value="1"/>
</dbReference>
<keyword evidence="1" id="KW-0677">Repeat</keyword>
<evidence type="ECO:0000256" key="5">
    <source>
        <dbReference type="RuleBase" id="RU367049"/>
    </source>
</evidence>
<feature type="region of interest" description="Disordered" evidence="6">
    <location>
        <begin position="130"/>
        <end position="192"/>
    </location>
</feature>
<keyword evidence="3 5" id="KW-0234">DNA repair</keyword>
<keyword evidence="4 5" id="KW-0539">Nucleus</keyword>
<dbReference type="Pfam" id="PF00240">
    <property type="entry name" value="ubiquitin"/>
    <property type="match status" value="1"/>
</dbReference>
<dbReference type="GO" id="GO:0043161">
    <property type="term" value="P:proteasome-mediated ubiquitin-dependent protein catabolic process"/>
    <property type="evidence" value="ECO:0007669"/>
    <property type="project" value="UniProtKB-UniRule"/>
</dbReference>
<evidence type="ECO:0000256" key="2">
    <source>
        <dbReference type="ARBA" id="ARBA00022763"/>
    </source>
</evidence>
<accession>A0A167SRE2</accession>